<feature type="transmembrane region" description="Helical" evidence="1">
    <location>
        <begin position="15"/>
        <end position="35"/>
    </location>
</feature>
<keyword evidence="1" id="KW-1133">Transmembrane helix</keyword>
<dbReference type="EMBL" id="UZAJ01015966">
    <property type="protein sequence ID" value="VDO74930.1"/>
    <property type="molecule type" value="Genomic_DNA"/>
</dbReference>
<evidence type="ECO:0000313" key="2">
    <source>
        <dbReference type="EMBL" id="VDO74930.1"/>
    </source>
</evidence>
<dbReference type="AlphaFoldDB" id="A0A183HUS7"/>
<accession>A0A183HUS7</accession>
<evidence type="ECO:0000313" key="4">
    <source>
        <dbReference type="WBParaSite" id="OFLC_0001123901-mRNA-1"/>
    </source>
</evidence>
<gene>
    <name evidence="2" type="ORF">OFLC_LOCUS11233</name>
</gene>
<keyword evidence="3" id="KW-1185">Reference proteome</keyword>
<dbReference type="WBParaSite" id="OFLC_0001123901-mRNA-1">
    <property type="protein sequence ID" value="OFLC_0001123901-mRNA-1"/>
    <property type="gene ID" value="OFLC_0001123901"/>
</dbReference>
<dbReference type="Proteomes" id="UP000267606">
    <property type="component" value="Unassembled WGS sequence"/>
</dbReference>
<proteinExistence type="predicted"/>
<keyword evidence="1" id="KW-0812">Transmembrane</keyword>
<protein>
    <submittedName>
        <fullName evidence="2 4">Uncharacterized protein</fullName>
    </submittedName>
</protein>
<evidence type="ECO:0000256" key="1">
    <source>
        <dbReference type="SAM" id="Phobius"/>
    </source>
</evidence>
<organism evidence="4">
    <name type="scientific">Onchocerca flexuosa</name>
    <dbReference type="NCBI Taxonomy" id="387005"/>
    <lineage>
        <taxon>Eukaryota</taxon>
        <taxon>Metazoa</taxon>
        <taxon>Ecdysozoa</taxon>
        <taxon>Nematoda</taxon>
        <taxon>Chromadorea</taxon>
        <taxon>Rhabditida</taxon>
        <taxon>Spirurina</taxon>
        <taxon>Spiruromorpha</taxon>
        <taxon>Filarioidea</taxon>
        <taxon>Onchocercidae</taxon>
        <taxon>Onchocerca</taxon>
    </lineage>
</organism>
<sequence>MILNRLQFRSNSFDIQVLELVMLVYIHAVVAIFMLQLKKIFISKLWNHQKLQPFRFLVVQHNGLNLVDQLI</sequence>
<name>A0A183HUS7_9BILA</name>
<keyword evidence="1" id="KW-0472">Membrane</keyword>
<reference evidence="4" key="1">
    <citation type="submission" date="2016-06" db="UniProtKB">
        <authorList>
            <consortium name="WormBaseParasite"/>
        </authorList>
    </citation>
    <scope>IDENTIFICATION</scope>
</reference>
<reference evidence="2 3" key="2">
    <citation type="submission" date="2018-11" db="EMBL/GenBank/DDBJ databases">
        <authorList>
            <consortium name="Pathogen Informatics"/>
        </authorList>
    </citation>
    <scope>NUCLEOTIDE SEQUENCE [LARGE SCALE GENOMIC DNA]</scope>
</reference>
<evidence type="ECO:0000313" key="3">
    <source>
        <dbReference type="Proteomes" id="UP000267606"/>
    </source>
</evidence>